<dbReference type="PROSITE" id="PS50297">
    <property type="entry name" value="ANK_REP_REGION"/>
    <property type="match status" value="4"/>
</dbReference>
<dbReference type="GO" id="GO:0016567">
    <property type="term" value="P:protein ubiquitination"/>
    <property type="evidence" value="ECO:0007669"/>
    <property type="project" value="UniProtKB-UniPathway"/>
</dbReference>
<evidence type="ECO:0000259" key="17">
    <source>
        <dbReference type="PROSITE" id="PS50135"/>
    </source>
</evidence>
<evidence type="ECO:0000256" key="13">
    <source>
        <dbReference type="ARBA" id="ARBA00023043"/>
    </source>
</evidence>
<dbReference type="Pfam" id="PF00023">
    <property type="entry name" value="Ank"/>
    <property type="match status" value="1"/>
</dbReference>
<feature type="repeat" description="ANK" evidence="14">
    <location>
        <begin position="484"/>
        <end position="516"/>
    </location>
</feature>
<dbReference type="SUPFAM" id="SSF48403">
    <property type="entry name" value="Ankyrin repeat"/>
    <property type="match status" value="1"/>
</dbReference>
<dbReference type="OrthoDB" id="2122982at2759"/>
<organism evidence="19 20">
    <name type="scientific">Daphnia galeata</name>
    <dbReference type="NCBI Taxonomy" id="27404"/>
    <lineage>
        <taxon>Eukaryota</taxon>
        <taxon>Metazoa</taxon>
        <taxon>Ecdysozoa</taxon>
        <taxon>Arthropoda</taxon>
        <taxon>Crustacea</taxon>
        <taxon>Branchiopoda</taxon>
        <taxon>Diplostraca</taxon>
        <taxon>Cladocera</taxon>
        <taxon>Anomopoda</taxon>
        <taxon>Daphniidae</taxon>
        <taxon>Daphnia</taxon>
    </lineage>
</organism>
<dbReference type="PROSITE" id="PS01357">
    <property type="entry name" value="ZF_ZZ_1"/>
    <property type="match status" value="1"/>
</dbReference>
<evidence type="ECO:0000256" key="1">
    <source>
        <dbReference type="ARBA" id="ARBA00000900"/>
    </source>
</evidence>
<dbReference type="GO" id="GO:0061630">
    <property type="term" value="F:ubiquitin protein ligase activity"/>
    <property type="evidence" value="ECO:0007669"/>
    <property type="project" value="UniProtKB-EC"/>
</dbReference>
<accession>A0A8J2S3P2</accession>
<dbReference type="InterPro" id="IPR036770">
    <property type="entry name" value="Ankyrin_rpt-contain_sf"/>
</dbReference>
<dbReference type="InterPro" id="IPR000433">
    <property type="entry name" value="Znf_ZZ"/>
</dbReference>
<dbReference type="Gene3D" id="2.30.30.40">
    <property type="entry name" value="SH3 Domains"/>
    <property type="match status" value="2"/>
</dbReference>
<comment type="caution">
    <text evidence="19">The sequence shown here is derived from an EMBL/GenBank/DDBJ whole genome shotgun (WGS) entry which is preliminary data.</text>
</comment>
<evidence type="ECO:0000256" key="3">
    <source>
        <dbReference type="ARBA" id="ARBA00004906"/>
    </source>
</evidence>
<reference evidence="19" key="1">
    <citation type="submission" date="2021-11" db="EMBL/GenBank/DDBJ databases">
        <authorList>
            <person name="Schell T."/>
        </authorList>
    </citation>
    <scope>NUCLEOTIDE SEQUENCE</scope>
    <source>
        <strain evidence="19">M5</strain>
    </source>
</reference>
<dbReference type="PANTHER" id="PTHR24202:SF4">
    <property type="entry name" value="E3 UBIQUITIN-PROTEIN LIGASE MIB2-RELATED"/>
    <property type="match status" value="1"/>
</dbReference>
<dbReference type="Pfam" id="PF00569">
    <property type="entry name" value="ZZ"/>
    <property type="match status" value="1"/>
</dbReference>
<dbReference type="Gene3D" id="3.30.40.10">
    <property type="entry name" value="Zinc/RING finger domain, C3HC4 (zinc finger)"/>
    <property type="match status" value="1"/>
</dbReference>
<feature type="domain" description="MIB/HERC2" evidence="18">
    <location>
        <begin position="1"/>
        <end position="72"/>
    </location>
</feature>
<feature type="repeat" description="ANK" evidence="14">
    <location>
        <begin position="517"/>
        <end position="549"/>
    </location>
</feature>
<dbReference type="UniPathway" id="UPA00143"/>
<keyword evidence="5" id="KW-0963">Cytoplasm</keyword>
<dbReference type="GO" id="GO:0005737">
    <property type="term" value="C:cytoplasm"/>
    <property type="evidence" value="ECO:0007669"/>
    <property type="project" value="UniProtKB-SubCell"/>
</dbReference>
<dbReference type="Pfam" id="PF12796">
    <property type="entry name" value="Ank_2"/>
    <property type="match status" value="2"/>
</dbReference>
<dbReference type="Gene3D" id="1.25.40.20">
    <property type="entry name" value="Ankyrin repeat-containing domain"/>
    <property type="match status" value="2"/>
</dbReference>
<evidence type="ECO:0000256" key="2">
    <source>
        <dbReference type="ARBA" id="ARBA00004496"/>
    </source>
</evidence>
<evidence type="ECO:0000256" key="14">
    <source>
        <dbReference type="PROSITE-ProRule" id="PRU00023"/>
    </source>
</evidence>
<keyword evidence="20" id="KW-1185">Reference proteome</keyword>
<dbReference type="GO" id="GO:0007219">
    <property type="term" value="P:Notch signaling pathway"/>
    <property type="evidence" value="ECO:0007669"/>
    <property type="project" value="UniProtKB-KW"/>
</dbReference>
<proteinExistence type="predicted"/>
<keyword evidence="10" id="KW-0833">Ubl conjugation pathway</keyword>
<dbReference type="InterPro" id="IPR010606">
    <property type="entry name" value="Mib_Herc2"/>
</dbReference>
<evidence type="ECO:0000256" key="9">
    <source>
        <dbReference type="ARBA" id="ARBA00022771"/>
    </source>
</evidence>
<evidence type="ECO:0000256" key="6">
    <source>
        <dbReference type="ARBA" id="ARBA00022679"/>
    </source>
</evidence>
<dbReference type="InterPro" id="IPR043145">
    <property type="entry name" value="Znf_ZZ_sf"/>
</dbReference>
<dbReference type="InterPro" id="IPR013083">
    <property type="entry name" value="Znf_RING/FYVE/PHD"/>
</dbReference>
<dbReference type="Gene3D" id="3.30.60.90">
    <property type="match status" value="1"/>
</dbReference>
<dbReference type="InterPro" id="IPR037252">
    <property type="entry name" value="Mib_Herc2_sf"/>
</dbReference>
<gene>
    <name evidence="19" type="ORF">DGAL_LOCUS17641</name>
</gene>
<evidence type="ECO:0000256" key="11">
    <source>
        <dbReference type="ARBA" id="ARBA00022833"/>
    </source>
</evidence>
<dbReference type="SMART" id="SM00248">
    <property type="entry name" value="ANK"/>
    <property type="match status" value="7"/>
</dbReference>
<evidence type="ECO:0000256" key="5">
    <source>
        <dbReference type="ARBA" id="ARBA00022490"/>
    </source>
</evidence>
<dbReference type="Pfam" id="PF13920">
    <property type="entry name" value="zf-C3HC4_3"/>
    <property type="match status" value="1"/>
</dbReference>
<feature type="repeat" description="ANK" evidence="14">
    <location>
        <begin position="651"/>
        <end position="689"/>
    </location>
</feature>
<dbReference type="PROSITE" id="PS50135">
    <property type="entry name" value="ZF_ZZ_2"/>
    <property type="match status" value="1"/>
</dbReference>
<feature type="repeat" description="ANK" evidence="14">
    <location>
        <begin position="550"/>
        <end position="582"/>
    </location>
</feature>
<comment type="subcellular location">
    <subcellularLocation>
        <location evidence="2">Cytoplasm</location>
    </subcellularLocation>
</comment>
<dbReference type="Proteomes" id="UP000789390">
    <property type="component" value="Unassembled WGS sequence"/>
</dbReference>
<evidence type="ECO:0000259" key="16">
    <source>
        <dbReference type="PROSITE" id="PS50089"/>
    </source>
</evidence>
<evidence type="ECO:0000256" key="15">
    <source>
        <dbReference type="PROSITE-ProRule" id="PRU00228"/>
    </source>
</evidence>
<dbReference type="EC" id="2.3.2.27" evidence="4"/>
<dbReference type="PROSITE" id="PS51416">
    <property type="entry name" value="MIB_HERC2"/>
    <property type="match status" value="2"/>
</dbReference>
<dbReference type="SUPFAM" id="SSF57850">
    <property type="entry name" value="RING/U-box"/>
    <property type="match status" value="1"/>
</dbReference>
<name>A0A8J2S3P2_9CRUS</name>
<dbReference type="PROSITE" id="PS50088">
    <property type="entry name" value="ANK_REPEAT"/>
    <property type="match status" value="4"/>
</dbReference>
<evidence type="ECO:0000256" key="7">
    <source>
        <dbReference type="ARBA" id="ARBA00022723"/>
    </source>
</evidence>
<evidence type="ECO:0000313" key="19">
    <source>
        <dbReference type="EMBL" id="CAH0113732.1"/>
    </source>
</evidence>
<dbReference type="SUPFAM" id="SSF159034">
    <property type="entry name" value="Mib/herc2 domain-like"/>
    <property type="match status" value="2"/>
</dbReference>
<sequence length="916" mass="100043">MDVGLRVVRGPDWKWGNQDGGDGNIGTVVEIGKLGSPSSPDKTVVVQWDAGARTNYRVGYQGAYDLRVWDNATIGVKFQNIVCDGCKCQGISGMRWKCQLCKDFDLCTSCFMEDKHDLAHPFSRYENSSSFGVAMEKRQSMSKVQVKGIFVGAKVVRGPDWDWGNQDGGEGKIGRVVDVRGWDNESGRSVANVAWASGSTNVYRLGHKGKVDLKLVHAAVGGFYYREALPVLGLSNDSVSRTPRGPGSPGSVTAFSVGDKVKVTVDADRLREMQEGHGGWNPRMAECIGHVGTVHRVTERGDIRVQFDGSNQRWTFHPRAIYRLSAFSVGDAVRLTDDISHVKLLQRGHGEWVDVMRLALGKIGKVTKVYDDGDLRVTVDGQTWTLNPLCLTPLPGSATELHNTMAASIRQEHINPLASLLSHLLVSGPKQPLQLSLSQPSQQPGTFNEGTVADRLVKAAAQGQFNIFEQLLLQYPDKADAKSSGKTCLQVASHQGHTELVGFLLSKMASMEIADDDGDTALHYAAFGNQPEVMELLIKKGAVIDSTNRGRCTPLHVAVNKQFPTCVQMLLKYGCDVNVQDSYGDTALHDAIGKENADIIEALASTSAVDFTLRNKRGFNVLHHAALKGNYFAADRILMRSRQLVDVKKDDGFAALHLASLNGHVQVNRHAPLVELLVEAGADVTAADEDGDTGIHVACLKLHSLQGEASRTLSPNIFNIQQSLHSNGRNPNHTLALAIACYLVQLGCNPEVRNRRNKTCADLIADVSVWETLVSYVHHRSSLSPPLVVCEVGTDCDSVVLPTTETKDTGNVGSTDQLLPTSNGFECIVCCESPPTVRFEPCGHIVTCFDCAQRMKKCLKCHIVITLKTNSDGTPISCPSSQPSEDRLRYLESRIAEIEETYTCSICMERRRNVVM</sequence>
<evidence type="ECO:0000256" key="12">
    <source>
        <dbReference type="ARBA" id="ARBA00022976"/>
    </source>
</evidence>
<evidence type="ECO:0000256" key="4">
    <source>
        <dbReference type="ARBA" id="ARBA00012483"/>
    </source>
</evidence>
<dbReference type="PRINTS" id="PR01415">
    <property type="entry name" value="ANKYRIN"/>
</dbReference>
<evidence type="ECO:0000259" key="18">
    <source>
        <dbReference type="PROSITE" id="PS51416"/>
    </source>
</evidence>
<keyword evidence="9 15" id="KW-0863">Zinc-finger</keyword>
<keyword evidence="8" id="KW-0677">Repeat</keyword>
<dbReference type="FunFam" id="2.30.30.40:FF:000078">
    <property type="entry name" value="Putative e3 ubiquitin-protein ligase mib2"/>
    <property type="match status" value="1"/>
</dbReference>
<evidence type="ECO:0000256" key="8">
    <source>
        <dbReference type="ARBA" id="ARBA00022737"/>
    </source>
</evidence>
<keyword evidence="12" id="KW-0914">Notch signaling pathway</keyword>
<dbReference type="InterPro" id="IPR002110">
    <property type="entry name" value="Ankyrin_rpt"/>
</dbReference>
<evidence type="ECO:0000256" key="10">
    <source>
        <dbReference type="ARBA" id="ARBA00022786"/>
    </source>
</evidence>
<keyword evidence="11" id="KW-0862">Zinc</keyword>
<keyword evidence="6" id="KW-0808">Transferase</keyword>
<dbReference type="GO" id="GO:0008270">
    <property type="term" value="F:zinc ion binding"/>
    <property type="evidence" value="ECO:0007669"/>
    <property type="project" value="UniProtKB-KW"/>
</dbReference>
<keyword evidence="7" id="KW-0479">Metal-binding</keyword>
<comment type="pathway">
    <text evidence="3">Protein modification; protein ubiquitination.</text>
</comment>
<dbReference type="AlphaFoldDB" id="A0A8J2S3P2"/>
<feature type="domain" description="ZZ-type" evidence="17">
    <location>
        <begin position="78"/>
        <end position="130"/>
    </location>
</feature>
<dbReference type="InterPro" id="IPR040847">
    <property type="entry name" value="SH3_15"/>
</dbReference>
<dbReference type="EMBL" id="CAKKLH010000345">
    <property type="protein sequence ID" value="CAH0113732.1"/>
    <property type="molecule type" value="Genomic_DNA"/>
</dbReference>
<dbReference type="FunFam" id="2.30.30.40:FF:000044">
    <property type="entry name" value="E3 ubiquitin-protein ligase MIB2, putative"/>
    <property type="match status" value="1"/>
</dbReference>
<dbReference type="PANTHER" id="PTHR24202">
    <property type="entry name" value="E3 UBIQUITIN-PROTEIN LIGASE MIB2"/>
    <property type="match status" value="1"/>
</dbReference>
<evidence type="ECO:0000313" key="20">
    <source>
        <dbReference type="Proteomes" id="UP000789390"/>
    </source>
</evidence>
<comment type="catalytic activity">
    <reaction evidence="1">
        <text>S-ubiquitinyl-[E2 ubiquitin-conjugating enzyme]-L-cysteine + [acceptor protein]-L-lysine = [E2 ubiquitin-conjugating enzyme]-L-cysteine + N(6)-ubiquitinyl-[acceptor protein]-L-lysine.</text>
        <dbReference type="EC" id="2.3.2.27"/>
    </reaction>
</comment>
<dbReference type="InterPro" id="IPR001841">
    <property type="entry name" value="Znf_RING"/>
</dbReference>
<feature type="domain" description="MIB/HERC2" evidence="18">
    <location>
        <begin position="141"/>
        <end position="219"/>
    </location>
</feature>
<keyword evidence="13 14" id="KW-0040">ANK repeat</keyword>
<dbReference type="FunFam" id="3.30.60.90:FF:000004">
    <property type="entry name" value="Putative E3 ubiquitin-protein ligase MIB2"/>
    <property type="match status" value="1"/>
</dbReference>
<dbReference type="SMART" id="SM00291">
    <property type="entry name" value="ZnF_ZZ"/>
    <property type="match status" value="1"/>
</dbReference>
<dbReference type="CDD" id="cd16726">
    <property type="entry name" value="RING-HC_MIB2_rpt1"/>
    <property type="match status" value="1"/>
</dbReference>
<protein>
    <recommendedName>
        <fullName evidence="4">RING-type E3 ubiquitin transferase</fullName>
        <ecNumber evidence="4">2.3.2.27</ecNumber>
    </recommendedName>
</protein>
<dbReference type="Pfam" id="PF06701">
    <property type="entry name" value="MIB_HERC2"/>
    <property type="match status" value="2"/>
</dbReference>
<dbReference type="Pfam" id="PF18346">
    <property type="entry name" value="SH3_15"/>
    <property type="match status" value="2"/>
</dbReference>
<dbReference type="PROSITE" id="PS50089">
    <property type="entry name" value="ZF_RING_2"/>
    <property type="match status" value="1"/>
</dbReference>
<feature type="domain" description="RING-type" evidence="16">
    <location>
        <begin position="827"/>
        <end position="862"/>
    </location>
</feature>